<dbReference type="KEGG" id="thl:TEH_09150"/>
<evidence type="ECO:0000256" key="5">
    <source>
        <dbReference type="ARBA" id="ARBA00023284"/>
    </source>
</evidence>
<dbReference type="AlphaFoldDB" id="A0AAN1SGA0"/>
<dbReference type="GO" id="GO:0005737">
    <property type="term" value="C:cytoplasm"/>
    <property type="evidence" value="ECO:0007669"/>
    <property type="project" value="InterPro"/>
</dbReference>
<dbReference type="GO" id="GO:0044183">
    <property type="term" value="F:protein folding chaperone"/>
    <property type="evidence" value="ECO:0007669"/>
    <property type="project" value="TreeGrafter"/>
</dbReference>
<dbReference type="Proteomes" id="UP000002663">
    <property type="component" value="Chromosome"/>
</dbReference>
<evidence type="ECO:0000256" key="1">
    <source>
        <dbReference type="ARBA" id="ARBA00022490"/>
    </source>
</evidence>
<dbReference type="PANTHER" id="PTHR30111:SF1">
    <property type="entry name" value="33 KDA CHAPERONIN"/>
    <property type="match status" value="1"/>
</dbReference>
<evidence type="ECO:0000313" key="7">
    <source>
        <dbReference type="Proteomes" id="UP000002663"/>
    </source>
</evidence>
<dbReference type="EMBL" id="AP012046">
    <property type="protein sequence ID" value="BAK94242.1"/>
    <property type="molecule type" value="Genomic_DNA"/>
</dbReference>
<reference evidence="6 7" key="1">
    <citation type="submission" date="2011-01" db="EMBL/GenBank/DDBJ databases">
        <title>Whole genome sequence of Tetragenococcus halophilus NBRC 12172.</title>
        <authorList>
            <person name="Nakazawa H."/>
            <person name="Omata S."/>
            <person name="Koga C."/>
            <person name="Watanabe Y."/>
            <person name="Katano Y."/>
            <person name="Ito N."/>
            <person name="Tsukatani N."/>
            <person name="Ankai A."/>
            <person name="Oguchi A."/>
            <person name="Fukui S."/>
            <person name="Yashiro I."/>
            <person name="Kamata S."/>
            <person name="Hashimoto Y."/>
            <person name="Yamazaki J."/>
            <person name="Taguchi H."/>
            <person name="Tanaka A."/>
            <person name="Koyama T."/>
            <person name="Ichige A."/>
            <person name="Hanya Y."/>
            <person name="Tanikawa S."/>
            <person name="Yamazaki S."/>
            <person name="Fujita N."/>
        </authorList>
    </citation>
    <scope>NUCLEOTIDE SEQUENCE [LARGE SCALE GENOMIC DNA]</scope>
    <source>
        <strain evidence="7">DSM 20338 / JCM 20259 / NCIMB 9735 / NBRC 12172</strain>
    </source>
</reference>
<dbReference type="GO" id="GO:0042026">
    <property type="term" value="P:protein refolding"/>
    <property type="evidence" value="ECO:0007669"/>
    <property type="project" value="TreeGrafter"/>
</dbReference>
<dbReference type="Pfam" id="PF01430">
    <property type="entry name" value="HSP33"/>
    <property type="match status" value="1"/>
</dbReference>
<dbReference type="PANTHER" id="PTHR30111">
    <property type="entry name" value="33 KDA CHAPERONIN"/>
    <property type="match status" value="1"/>
</dbReference>
<name>A0AAN1SGA0_TETHN</name>
<evidence type="ECO:0000313" key="6">
    <source>
        <dbReference type="EMBL" id="BAK94242.1"/>
    </source>
</evidence>
<keyword evidence="5" id="KW-0676">Redox-active center</keyword>
<proteinExistence type="predicted"/>
<keyword evidence="2" id="KW-0862">Zinc</keyword>
<organism evidence="6 7">
    <name type="scientific">Tetragenococcus halophilus (strain DSM 20338 / JCM 20259 / NCIMB 9735 / NBRC 12172)</name>
    <name type="common">Pediococcus halophilus</name>
    <dbReference type="NCBI Taxonomy" id="945021"/>
    <lineage>
        <taxon>Bacteria</taxon>
        <taxon>Bacillati</taxon>
        <taxon>Bacillota</taxon>
        <taxon>Bacilli</taxon>
        <taxon>Lactobacillales</taxon>
        <taxon>Enterococcaceae</taxon>
        <taxon>Tetragenococcus</taxon>
    </lineage>
</organism>
<protein>
    <recommendedName>
        <fullName evidence="8">Hsp33 family molecular chaperone HslO</fullName>
    </recommendedName>
</protein>
<evidence type="ECO:0000256" key="3">
    <source>
        <dbReference type="ARBA" id="ARBA00023157"/>
    </source>
</evidence>
<dbReference type="Gene3D" id="3.55.30.10">
    <property type="entry name" value="Hsp33 domain"/>
    <property type="match status" value="1"/>
</dbReference>
<dbReference type="RefSeq" id="WP_014124305.1">
    <property type="nucleotide sequence ID" value="NC_016052.1"/>
</dbReference>
<evidence type="ECO:0000256" key="2">
    <source>
        <dbReference type="ARBA" id="ARBA00022833"/>
    </source>
</evidence>
<sequence length="270" mass="30691">MKNQVKKYVIENKQIRIYLLKGTQIYTKVNELNLDNFSKEYFTDALNITALLNALDTSNQRTSFTFLSSQGMNKLSTESFSNHNITGTAEILDNNDTLKGGTLQSVTSSDEQLGTSHTSHSLLYFDDLYQNIEDYYTQSEQLPTYVFPLSSRKNPENIVLLIQPLPFANQKVITNVLDTTSSIKSAMAHDTFENVIDQLSSLFSNWTFLESVDIDYSCSCSKDMFLGLIFSLSREELDEIFSNNEVLEAHCPLCGKKYTFTSEEIAKYLQ</sequence>
<dbReference type="InterPro" id="IPR000397">
    <property type="entry name" value="Heat_shock_Hsp33"/>
</dbReference>
<accession>A0AAN1SGA0</accession>
<keyword evidence="4" id="KW-0143">Chaperone</keyword>
<dbReference type="InterPro" id="IPR016154">
    <property type="entry name" value="Heat_shock_Hsp33_C"/>
</dbReference>
<evidence type="ECO:0000256" key="4">
    <source>
        <dbReference type="ARBA" id="ARBA00023186"/>
    </source>
</evidence>
<dbReference type="SUPFAM" id="SSF118352">
    <property type="entry name" value="HSP33 redox switch-like"/>
    <property type="match status" value="1"/>
</dbReference>
<dbReference type="InterPro" id="IPR016153">
    <property type="entry name" value="Heat_shock_Hsp33_N"/>
</dbReference>
<keyword evidence="1" id="KW-0963">Cytoplasm</keyword>
<dbReference type="SUPFAM" id="SSF64397">
    <property type="entry name" value="Hsp33 domain"/>
    <property type="match status" value="1"/>
</dbReference>
<gene>
    <name evidence="6" type="ordered locus">TEH_09150</name>
</gene>
<dbReference type="Gene3D" id="3.90.1280.10">
    <property type="entry name" value="HSP33 redox switch-like"/>
    <property type="match status" value="1"/>
</dbReference>
<evidence type="ECO:0008006" key="8">
    <source>
        <dbReference type="Google" id="ProtNLM"/>
    </source>
</evidence>
<dbReference type="GO" id="GO:0051082">
    <property type="term" value="F:unfolded protein binding"/>
    <property type="evidence" value="ECO:0007669"/>
    <property type="project" value="InterPro"/>
</dbReference>
<keyword evidence="3" id="KW-1015">Disulfide bond</keyword>